<dbReference type="InterPro" id="IPR038079">
    <property type="entry name" value="PA2021-like_sf"/>
</dbReference>
<reference evidence="1" key="1">
    <citation type="submission" date="2019-12" db="EMBL/GenBank/DDBJ databases">
        <title>Hybrid Genome Assemblies of two High G+C Isolates from Undergraduate Microbiology Courses.</title>
        <authorList>
            <person name="Ne Ville C.J."/>
            <person name="Enright D."/>
            <person name="Hernandez I."/>
            <person name="Dodsworth J."/>
            <person name="Orwin P.M."/>
        </authorList>
    </citation>
    <scope>NUCLEOTIDE SEQUENCE [LARGE SCALE GENOMIC DNA]</scope>
    <source>
        <strain evidence="1">Neo</strain>
    </source>
</reference>
<name>A0A6I6HDZ4_9PSED</name>
<evidence type="ECO:0000313" key="2">
    <source>
        <dbReference type="Proteomes" id="UP000426235"/>
    </source>
</evidence>
<gene>
    <name evidence="1" type="ORF">GPJ81_17255</name>
</gene>
<protein>
    <submittedName>
        <fullName evidence="1">DUF3203 family protein</fullName>
    </submittedName>
</protein>
<dbReference type="SUPFAM" id="SSF141447">
    <property type="entry name" value="PA2021-like"/>
    <property type="match status" value="1"/>
</dbReference>
<keyword evidence="2" id="KW-1185">Reference proteome</keyword>
<dbReference type="EMBL" id="CP046621">
    <property type="protein sequence ID" value="QGW80018.1"/>
    <property type="molecule type" value="Genomic_DNA"/>
</dbReference>
<proteinExistence type="predicted"/>
<dbReference type="AlphaFoldDB" id="A0A6I6HDZ4"/>
<evidence type="ECO:0000313" key="1">
    <source>
        <dbReference type="EMBL" id="QGW80018.1"/>
    </source>
</evidence>
<organism evidence="1 2">
    <name type="scientific">Pseudomonas alkylphenolica</name>
    <dbReference type="NCBI Taxonomy" id="237609"/>
    <lineage>
        <taxon>Bacteria</taxon>
        <taxon>Pseudomonadati</taxon>
        <taxon>Pseudomonadota</taxon>
        <taxon>Gammaproteobacteria</taxon>
        <taxon>Pseudomonadales</taxon>
        <taxon>Pseudomonadaceae</taxon>
        <taxon>Pseudomonas</taxon>
    </lineage>
</organism>
<sequence>MGVLHTGTVSRWTTRQATSAALTADRSVPASAADALTVAGAVDGRRHLKTGVEASII</sequence>
<dbReference type="Gene3D" id="3.40.1170.40">
    <property type="entry name" value="Protein of unknown function DUF3203"/>
    <property type="match status" value="1"/>
</dbReference>
<accession>A0A6I6HDZ4</accession>
<dbReference type="Proteomes" id="UP000426235">
    <property type="component" value="Chromosome"/>
</dbReference>